<keyword evidence="4 8" id="KW-0812">Transmembrane</keyword>
<evidence type="ECO:0000256" key="7">
    <source>
        <dbReference type="ARBA" id="ARBA00023136"/>
    </source>
</evidence>
<evidence type="ECO:0000256" key="2">
    <source>
        <dbReference type="ARBA" id="ARBA00010581"/>
    </source>
</evidence>
<keyword evidence="3" id="KW-1003">Cell membrane</keyword>
<evidence type="ECO:0000313" key="13">
    <source>
        <dbReference type="Proteomes" id="UP001271249"/>
    </source>
</evidence>
<feature type="transmembrane region" description="Helical" evidence="10">
    <location>
        <begin position="46"/>
        <end position="68"/>
    </location>
</feature>
<dbReference type="Pfam" id="PF00510">
    <property type="entry name" value="COX3"/>
    <property type="match status" value="1"/>
</dbReference>
<evidence type="ECO:0000256" key="9">
    <source>
        <dbReference type="SAM" id="MobiDB-lite"/>
    </source>
</evidence>
<dbReference type="PANTHER" id="PTHR11403:SF2">
    <property type="entry name" value="CYTOCHROME BO(3) UBIQUINOL OXIDASE SUBUNIT 3"/>
    <property type="match status" value="1"/>
</dbReference>
<dbReference type="InterPro" id="IPR013833">
    <property type="entry name" value="Cyt_c_oxidase_su3_a-hlx"/>
</dbReference>
<dbReference type="RefSeq" id="WP_320224935.1">
    <property type="nucleotide sequence ID" value="NZ_JAVIJB010000001.1"/>
</dbReference>
<dbReference type="SUPFAM" id="SSF81452">
    <property type="entry name" value="Cytochrome c oxidase subunit III-like"/>
    <property type="match status" value="1"/>
</dbReference>
<name>A0ABU4YV71_9HYPH</name>
<evidence type="ECO:0000256" key="10">
    <source>
        <dbReference type="SAM" id="Phobius"/>
    </source>
</evidence>
<evidence type="ECO:0000256" key="4">
    <source>
        <dbReference type="ARBA" id="ARBA00022692"/>
    </source>
</evidence>
<evidence type="ECO:0000256" key="8">
    <source>
        <dbReference type="RuleBase" id="RU003376"/>
    </source>
</evidence>
<sequence>MSDIAAGSAVREPYRPRQHDTHGHGLFSATGHGQGGPASKFVTVAYGFWIFLLSDIIMFSAFFAGFAVLSKATAGGPTGKDLFELTRIAAQTGLLLTSSFTGGLATLAIHRRSMAGTQFWLLVTGLLGAGFLFLEVQEFAAMVAEQAGPSRSAFLSAFFALVGCHGSHVGLGLLWLGTMMAQLWVKGFRQEILRRLHCFGLFWHALDIIWIAIFTLVYLLGVSP</sequence>
<dbReference type="Gene3D" id="1.20.120.80">
    <property type="entry name" value="Cytochrome c oxidase, subunit III, four-helix bundle"/>
    <property type="match status" value="1"/>
</dbReference>
<feature type="compositionally biased region" description="Basic and acidic residues" evidence="9">
    <location>
        <begin position="12"/>
        <end position="23"/>
    </location>
</feature>
<dbReference type="CDD" id="cd02863">
    <property type="entry name" value="Ubiquinol_oxidase_III"/>
    <property type="match status" value="1"/>
</dbReference>
<dbReference type="PROSITE" id="PS50253">
    <property type="entry name" value="COX3"/>
    <property type="match status" value="1"/>
</dbReference>
<dbReference type="InterPro" id="IPR000298">
    <property type="entry name" value="Cyt_c_oxidase-like_su3"/>
</dbReference>
<organism evidence="12 13">
    <name type="scientific">Mesorhizobium captivum</name>
    <dbReference type="NCBI Taxonomy" id="3072319"/>
    <lineage>
        <taxon>Bacteria</taxon>
        <taxon>Pseudomonadati</taxon>
        <taxon>Pseudomonadota</taxon>
        <taxon>Alphaproteobacteria</taxon>
        <taxon>Hyphomicrobiales</taxon>
        <taxon>Phyllobacteriaceae</taxon>
        <taxon>Mesorhizobium</taxon>
    </lineage>
</organism>
<comment type="similarity">
    <text evidence="2 8">Belongs to the cytochrome c oxidase subunit 3 family.</text>
</comment>
<evidence type="ECO:0000313" key="12">
    <source>
        <dbReference type="EMBL" id="MDX8490861.1"/>
    </source>
</evidence>
<feature type="region of interest" description="Disordered" evidence="9">
    <location>
        <begin position="1"/>
        <end position="29"/>
    </location>
</feature>
<keyword evidence="6" id="KW-0560">Oxidoreductase</keyword>
<feature type="transmembrane region" description="Helical" evidence="10">
    <location>
        <begin position="198"/>
        <end position="221"/>
    </location>
</feature>
<dbReference type="Proteomes" id="UP001271249">
    <property type="component" value="Unassembled WGS sequence"/>
</dbReference>
<gene>
    <name evidence="12" type="ORF">RFN29_04635</name>
</gene>
<comment type="caution">
    <text evidence="12">The sequence shown here is derived from an EMBL/GenBank/DDBJ whole genome shotgun (WGS) entry which is preliminary data.</text>
</comment>
<proteinExistence type="inferred from homology"/>
<feature type="transmembrane region" description="Helical" evidence="10">
    <location>
        <begin position="116"/>
        <end position="134"/>
    </location>
</feature>
<keyword evidence="5 10" id="KW-1133">Transmembrane helix</keyword>
<feature type="transmembrane region" description="Helical" evidence="10">
    <location>
        <begin position="88"/>
        <end position="109"/>
    </location>
</feature>
<dbReference type="EMBL" id="JAVIJC010000003">
    <property type="protein sequence ID" value="MDX8490861.1"/>
    <property type="molecule type" value="Genomic_DNA"/>
</dbReference>
<evidence type="ECO:0000256" key="1">
    <source>
        <dbReference type="ARBA" id="ARBA00004651"/>
    </source>
</evidence>
<evidence type="ECO:0000256" key="5">
    <source>
        <dbReference type="ARBA" id="ARBA00022989"/>
    </source>
</evidence>
<dbReference type="InterPro" id="IPR035973">
    <property type="entry name" value="Cyt_c_oxidase_su3-like_sf"/>
</dbReference>
<protein>
    <submittedName>
        <fullName evidence="12">Cytochrome (Ubi)quinol oxidase subunit III</fullName>
    </submittedName>
</protein>
<dbReference type="InterPro" id="IPR024791">
    <property type="entry name" value="Cyt_c/ubiquinol_Oxase_su3"/>
</dbReference>
<evidence type="ECO:0000259" key="11">
    <source>
        <dbReference type="PROSITE" id="PS50253"/>
    </source>
</evidence>
<feature type="transmembrane region" description="Helical" evidence="10">
    <location>
        <begin position="154"/>
        <end position="177"/>
    </location>
</feature>
<comment type="subcellular location">
    <subcellularLocation>
        <location evidence="1 8">Cell membrane</location>
        <topology evidence="1 8">Multi-pass membrane protein</topology>
    </subcellularLocation>
</comment>
<evidence type="ECO:0000256" key="6">
    <source>
        <dbReference type="ARBA" id="ARBA00023002"/>
    </source>
</evidence>
<dbReference type="PANTHER" id="PTHR11403">
    <property type="entry name" value="CYTOCHROME C OXIDASE SUBUNIT III"/>
    <property type="match status" value="1"/>
</dbReference>
<keyword evidence="7 10" id="KW-0472">Membrane</keyword>
<feature type="domain" description="Heme-copper oxidase subunit III family profile" evidence="11">
    <location>
        <begin position="44"/>
        <end position="222"/>
    </location>
</feature>
<evidence type="ECO:0000256" key="3">
    <source>
        <dbReference type="ARBA" id="ARBA00022475"/>
    </source>
</evidence>
<reference evidence="12 13" key="1">
    <citation type="submission" date="2023-08" db="EMBL/GenBank/DDBJ databases">
        <title>Implementing the SeqCode for naming new Mesorhizobium species isolated from Vachellia karroo root nodules.</title>
        <authorList>
            <person name="Van Lill M."/>
        </authorList>
    </citation>
    <scope>NUCLEOTIDE SEQUENCE [LARGE SCALE GENOMIC DNA]</scope>
    <source>
        <strain evidence="12 13">VK22B</strain>
    </source>
</reference>
<accession>A0ABU4YV71</accession>
<keyword evidence="13" id="KW-1185">Reference proteome</keyword>
<dbReference type="InterPro" id="IPR033946">
    <property type="entry name" value="Ubiquinol_oxase_su3_dom"/>
</dbReference>